<evidence type="ECO:0000313" key="2">
    <source>
        <dbReference type="EMBL" id="KAB8212758.1"/>
    </source>
</evidence>
<proteinExistence type="predicted"/>
<organism evidence="2 3">
    <name type="scientific">Aspergillus novoparasiticus</name>
    <dbReference type="NCBI Taxonomy" id="986946"/>
    <lineage>
        <taxon>Eukaryota</taxon>
        <taxon>Fungi</taxon>
        <taxon>Dikarya</taxon>
        <taxon>Ascomycota</taxon>
        <taxon>Pezizomycotina</taxon>
        <taxon>Eurotiomycetes</taxon>
        <taxon>Eurotiomycetidae</taxon>
        <taxon>Eurotiales</taxon>
        <taxon>Aspergillaceae</taxon>
        <taxon>Aspergillus</taxon>
        <taxon>Aspergillus subgen. Circumdati</taxon>
    </lineage>
</organism>
<dbReference type="AlphaFoldDB" id="A0A5N6E5W0"/>
<dbReference type="Proteomes" id="UP000326799">
    <property type="component" value="Unassembled WGS sequence"/>
</dbReference>
<dbReference type="EMBL" id="ML733913">
    <property type="protein sequence ID" value="KAB8212758.1"/>
    <property type="molecule type" value="Genomic_DNA"/>
</dbReference>
<gene>
    <name evidence="2" type="ORF">BDV33DRAFT_186219</name>
</gene>
<keyword evidence="3" id="KW-1185">Reference proteome</keyword>
<protein>
    <submittedName>
        <fullName evidence="2">Uncharacterized protein</fullName>
    </submittedName>
</protein>
<sequence>MKIVYLSTLVFLALASNCSAQRLPYDGSPLYPDHRQQAQCVPAGASCDSSYSTCCSGRCCDTSTLGYICASSC</sequence>
<accession>A0A5N6E5W0</accession>
<evidence type="ECO:0000313" key="3">
    <source>
        <dbReference type="Proteomes" id="UP000326799"/>
    </source>
</evidence>
<feature type="signal peptide" evidence="1">
    <location>
        <begin position="1"/>
        <end position="20"/>
    </location>
</feature>
<feature type="chain" id="PRO_5024789234" evidence="1">
    <location>
        <begin position="21"/>
        <end position="73"/>
    </location>
</feature>
<reference evidence="2 3" key="1">
    <citation type="submission" date="2019-04" db="EMBL/GenBank/DDBJ databases">
        <title>Fungal friends and foes A comparative genomics study of 23 Aspergillus species from section Flavi.</title>
        <authorList>
            <consortium name="DOE Joint Genome Institute"/>
            <person name="Kjaerbolling I."/>
            <person name="Vesth T.C."/>
            <person name="Frisvad J.C."/>
            <person name="Nybo J.L."/>
            <person name="Theobald S."/>
            <person name="Kildgaard S."/>
            <person name="Petersen T.I."/>
            <person name="Kuo A."/>
            <person name="Sato A."/>
            <person name="Lyhne E.K."/>
            <person name="Kogle M.E."/>
            <person name="Wiebenga A."/>
            <person name="Kun R.S."/>
            <person name="Lubbers R.J."/>
            <person name="Makela M.R."/>
            <person name="Barry K."/>
            <person name="Chovatia M."/>
            <person name="Clum A."/>
            <person name="Daum C."/>
            <person name="Haridas S."/>
            <person name="He G."/>
            <person name="LaButti K."/>
            <person name="Lipzen A."/>
            <person name="Mondo S."/>
            <person name="Pangilinan J."/>
            <person name="Riley R."/>
            <person name="Salamov A."/>
            <person name="Simmons B.A."/>
            <person name="Magnuson J.K."/>
            <person name="Henrissat B."/>
            <person name="Mortensen U.H."/>
            <person name="Larsen T.O."/>
            <person name="De vries R.P."/>
            <person name="Grigoriev I.V."/>
            <person name="Machida M."/>
            <person name="Baker S.E."/>
            <person name="Andersen M.R."/>
        </authorList>
    </citation>
    <scope>NUCLEOTIDE SEQUENCE [LARGE SCALE GENOMIC DNA]</scope>
    <source>
        <strain evidence="2 3">CBS 126849</strain>
    </source>
</reference>
<name>A0A5N6E5W0_9EURO</name>
<evidence type="ECO:0000256" key="1">
    <source>
        <dbReference type="SAM" id="SignalP"/>
    </source>
</evidence>
<keyword evidence="1" id="KW-0732">Signal</keyword>